<sequence>MDRELTPGTARRHPRSSSNTACTTQAIAAHFSVALAPKHTPSRIIAPRIHALLHTLPSIRKTPHNSTQTRDRFLLPDFETTHANIKFTPTRVSRLALGCGGTRSCLVAVTAETLEGQAAFRFDKGREEEERGNEITKFVTPERRVLHLRSLASDCPCVAAGGVPGGRWAGSGCWWAGLWVGCARGGEGDHSTSHLRASNSCLTPPHRHTSVSKVLLNEIIKWRRRWRRRRLCPSRNHFFPEKERERHPGRGVPAGGYWGRRRMGRGAGADTWGWY</sequence>
<name>A0A5B7G083_PORTR</name>
<dbReference type="AlphaFoldDB" id="A0A5B7G083"/>
<protein>
    <submittedName>
        <fullName evidence="2">Uncharacterized protein</fullName>
    </submittedName>
</protein>
<comment type="caution">
    <text evidence="2">The sequence shown here is derived from an EMBL/GenBank/DDBJ whole genome shotgun (WGS) entry which is preliminary data.</text>
</comment>
<accession>A0A5B7G083</accession>
<dbReference type="EMBL" id="VSRR010009152">
    <property type="protein sequence ID" value="MPC49874.1"/>
    <property type="molecule type" value="Genomic_DNA"/>
</dbReference>
<dbReference type="Proteomes" id="UP000324222">
    <property type="component" value="Unassembled WGS sequence"/>
</dbReference>
<feature type="region of interest" description="Disordered" evidence="1">
    <location>
        <begin position="1"/>
        <end position="20"/>
    </location>
</feature>
<reference evidence="2 3" key="1">
    <citation type="submission" date="2019-05" db="EMBL/GenBank/DDBJ databases">
        <title>Another draft genome of Portunus trituberculatus and its Hox gene families provides insights of decapod evolution.</title>
        <authorList>
            <person name="Jeong J.-H."/>
            <person name="Song I."/>
            <person name="Kim S."/>
            <person name="Choi T."/>
            <person name="Kim D."/>
            <person name="Ryu S."/>
            <person name="Kim W."/>
        </authorList>
    </citation>
    <scope>NUCLEOTIDE SEQUENCE [LARGE SCALE GENOMIC DNA]</scope>
    <source>
        <tissue evidence="2">Muscle</tissue>
    </source>
</reference>
<proteinExistence type="predicted"/>
<evidence type="ECO:0000256" key="1">
    <source>
        <dbReference type="SAM" id="MobiDB-lite"/>
    </source>
</evidence>
<evidence type="ECO:0000313" key="3">
    <source>
        <dbReference type="Proteomes" id="UP000324222"/>
    </source>
</evidence>
<keyword evidence="3" id="KW-1185">Reference proteome</keyword>
<gene>
    <name evidence="2" type="ORF">E2C01_043689</name>
</gene>
<organism evidence="2 3">
    <name type="scientific">Portunus trituberculatus</name>
    <name type="common">Swimming crab</name>
    <name type="synonym">Neptunus trituberculatus</name>
    <dbReference type="NCBI Taxonomy" id="210409"/>
    <lineage>
        <taxon>Eukaryota</taxon>
        <taxon>Metazoa</taxon>
        <taxon>Ecdysozoa</taxon>
        <taxon>Arthropoda</taxon>
        <taxon>Crustacea</taxon>
        <taxon>Multicrustacea</taxon>
        <taxon>Malacostraca</taxon>
        <taxon>Eumalacostraca</taxon>
        <taxon>Eucarida</taxon>
        <taxon>Decapoda</taxon>
        <taxon>Pleocyemata</taxon>
        <taxon>Brachyura</taxon>
        <taxon>Eubrachyura</taxon>
        <taxon>Portunoidea</taxon>
        <taxon>Portunidae</taxon>
        <taxon>Portuninae</taxon>
        <taxon>Portunus</taxon>
    </lineage>
</organism>
<evidence type="ECO:0000313" key="2">
    <source>
        <dbReference type="EMBL" id="MPC49874.1"/>
    </source>
</evidence>